<feature type="region of interest" description="Disordered" evidence="1">
    <location>
        <begin position="1016"/>
        <end position="1048"/>
    </location>
</feature>
<dbReference type="eggNOG" id="ENOG502QU5G">
    <property type="taxonomic scope" value="Eukaryota"/>
</dbReference>
<sequence>MAAAGAAFSIREYAARARARAGPEGGGSWPFGGDAGPLPPVEIRRFLWWQDEAAAVEEEEVEVERRMAAKRRKRSVAELFAAVPRVPRGGGHQGSGKGKKAAKRRKAEKDKGKLVLAVTVKTKKKKKVPAGVDVREKEKNSGVKVTSIRISKSFQHSIKNREPKNSSFKKKEKQEVSVLLDKKSKKGNRKSVLERHKKDMTNSVQAQSICKNLSKAGFSTVLNTTDMRCKSSSCKSKHVTFSDGTVKFGRTTHLPEENTKQPQSVQTFEQPTQEGRDHHNTDEQQLVYQQAEAISGSVETTSSLSENLVPAAVCRTIPLTKPKDITILGNSVDLNHCIEASHGSTCLNSASLACLSSKVPCQSFKGVDSHLNGDNSLSVDVECLGEQNHMVSQASFNPVSLAAKAVSGDRSPLSQPSGSCLYDRSRSTFQERAVAFSKVSSELVRSGNMVRSISSSTGSNKPAQAADCISACRNNHNRDDYVGLPINSRGEFVKIHPGSTPNSVDIFRRQCLGEKSSCPSASPTIFSPITCMDHVNLRPSYHARQICAIDQSVFHADPHFTATAPMAYRTDVRQLPNSERTKIHYYTTPSNKYPCTKQQELSMECFCSECLGHHNPEQKLLGMRNSCLSQNFGQDTQHNAETTMRLMGKTVTLGTSSIHCRRLNIETPCSSKQSQAENQFFQGTRTKVFPQLFHGGLVYPPSTFSDGERQPSGNLSHFSFVPAAVRAFVPGTSSFRTNGRNQQPELATANNPYVQPVDWRNENELGNQQPVMANQVQSNAEDMLLGSIYCRNTQTVAPESSFNTRSSARNFMEKGPASYQSSYLTQQQFSNMAPRTTASSFASGYAVQKAPGLTTQTKFTSLRPLPPSVFPSQVFSADYAPSHGAVTTFHPSVPTPYPVSNSNAPGNAVFGIESMRWTMMGSRPEGLEHLRNCKRPAETDDFPMTLPKKPCTAAQKGLHVLPFAETGLELRGSRPDVQPQSQPICLDDEDEADLRLGNTESHPAWSKAVSTLRPVKLNPGAKHVQHPSANQENPWPVHSITPPLAPGE</sequence>
<feature type="compositionally biased region" description="Basic residues" evidence="1">
    <location>
        <begin position="97"/>
        <end position="106"/>
    </location>
</feature>
<proteinExistence type="predicted"/>
<accession>C5Z198</accession>
<dbReference type="InParanoid" id="C5Z198"/>
<feature type="region of interest" description="Disordered" evidence="1">
    <location>
        <begin position="85"/>
        <end position="110"/>
    </location>
</feature>
<evidence type="ECO:0000256" key="1">
    <source>
        <dbReference type="SAM" id="MobiDB-lite"/>
    </source>
</evidence>
<evidence type="ECO:0000313" key="3">
    <source>
        <dbReference type="Proteomes" id="UP000000768"/>
    </source>
</evidence>
<dbReference type="OMA" id="NCVSACR"/>
<dbReference type="EMBL" id="CM000768">
    <property type="protein sequence ID" value="EES18514.1"/>
    <property type="molecule type" value="Genomic_DNA"/>
</dbReference>
<dbReference type="PANTHER" id="PTHR36892">
    <property type="entry name" value="OS01G0201800 PROTEIN"/>
    <property type="match status" value="1"/>
</dbReference>
<evidence type="ECO:0000313" key="2">
    <source>
        <dbReference type="EMBL" id="EES18514.1"/>
    </source>
</evidence>
<reference evidence="2 3" key="1">
    <citation type="journal article" date="2009" name="Nature">
        <title>The Sorghum bicolor genome and the diversification of grasses.</title>
        <authorList>
            <person name="Paterson A.H."/>
            <person name="Bowers J.E."/>
            <person name="Bruggmann R."/>
            <person name="Dubchak I."/>
            <person name="Grimwood J."/>
            <person name="Gundlach H."/>
            <person name="Haberer G."/>
            <person name="Hellsten U."/>
            <person name="Mitros T."/>
            <person name="Poliakov A."/>
            <person name="Schmutz J."/>
            <person name="Spannagl M."/>
            <person name="Tang H."/>
            <person name="Wang X."/>
            <person name="Wicker T."/>
            <person name="Bharti A.K."/>
            <person name="Chapman J."/>
            <person name="Feltus F.A."/>
            <person name="Gowik U."/>
            <person name="Grigoriev I.V."/>
            <person name="Lyons E."/>
            <person name="Maher C.A."/>
            <person name="Martis M."/>
            <person name="Narechania A."/>
            <person name="Otillar R.P."/>
            <person name="Penning B.W."/>
            <person name="Salamov A.A."/>
            <person name="Wang Y."/>
            <person name="Zhang L."/>
            <person name="Carpita N.C."/>
            <person name="Freeling M."/>
            <person name="Gingle A.R."/>
            <person name="Hash C.T."/>
            <person name="Keller B."/>
            <person name="Klein P."/>
            <person name="Kresovich S."/>
            <person name="McCann M.C."/>
            <person name="Ming R."/>
            <person name="Peterson D.G."/>
            <person name="Mehboob-ur-Rahman"/>
            <person name="Ware D."/>
            <person name="Westhoff P."/>
            <person name="Mayer K.F."/>
            <person name="Messing J."/>
            <person name="Rokhsar D.S."/>
        </authorList>
    </citation>
    <scope>NUCLEOTIDE SEQUENCE [LARGE SCALE GENOMIC DNA]</scope>
    <source>
        <strain evidence="3">cv. BTx623</strain>
    </source>
</reference>
<keyword evidence="3" id="KW-1185">Reference proteome</keyword>
<dbReference type="HOGENOM" id="CLU_292783_0_0_1"/>
<dbReference type="Proteomes" id="UP000000768">
    <property type="component" value="Chromosome 9"/>
</dbReference>
<dbReference type="ExpressionAtlas" id="C5Z198">
    <property type="expression patterns" value="baseline and differential"/>
</dbReference>
<feature type="compositionally biased region" description="Polar residues" evidence="1">
    <location>
        <begin position="260"/>
        <end position="273"/>
    </location>
</feature>
<feature type="region of interest" description="Disordered" evidence="1">
    <location>
        <begin position="254"/>
        <end position="279"/>
    </location>
</feature>
<gene>
    <name evidence="2" type="ORF">SORBI_3009G200000</name>
</gene>
<reference evidence="3" key="2">
    <citation type="journal article" date="2018" name="Plant J.">
        <title>The Sorghum bicolor reference genome: improved assembly, gene annotations, a transcriptome atlas, and signatures of genome organization.</title>
        <authorList>
            <person name="McCormick R.F."/>
            <person name="Truong S.K."/>
            <person name="Sreedasyam A."/>
            <person name="Jenkins J."/>
            <person name="Shu S."/>
            <person name="Sims D."/>
            <person name="Kennedy M."/>
            <person name="Amirebrahimi M."/>
            <person name="Weers B.D."/>
            <person name="McKinley B."/>
            <person name="Mattison A."/>
            <person name="Morishige D.T."/>
            <person name="Grimwood J."/>
            <person name="Schmutz J."/>
            <person name="Mullet J.E."/>
        </authorList>
    </citation>
    <scope>NUCLEOTIDE SEQUENCE [LARGE SCALE GENOMIC DNA]</scope>
    <source>
        <strain evidence="3">cv. BTx623</strain>
    </source>
</reference>
<dbReference type="AlphaFoldDB" id="C5Z198"/>
<organism evidence="2 3">
    <name type="scientific">Sorghum bicolor</name>
    <name type="common">Sorghum</name>
    <name type="synonym">Sorghum vulgare</name>
    <dbReference type="NCBI Taxonomy" id="4558"/>
    <lineage>
        <taxon>Eukaryota</taxon>
        <taxon>Viridiplantae</taxon>
        <taxon>Streptophyta</taxon>
        <taxon>Embryophyta</taxon>
        <taxon>Tracheophyta</taxon>
        <taxon>Spermatophyta</taxon>
        <taxon>Magnoliopsida</taxon>
        <taxon>Liliopsida</taxon>
        <taxon>Poales</taxon>
        <taxon>Poaceae</taxon>
        <taxon>PACMAD clade</taxon>
        <taxon>Panicoideae</taxon>
        <taxon>Andropogonodae</taxon>
        <taxon>Andropogoneae</taxon>
        <taxon>Sorghinae</taxon>
        <taxon>Sorghum</taxon>
    </lineage>
</organism>
<dbReference type="Gramene" id="EES18514">
    <property type="protein sequence ID" value="EES18514"/>
    <property type="gene ID" value="SORBI_3009G200000"/>
</dbReference>
<name>C5Z198_SORBI</name>
<protein>
    <submittedName>
        <fullName evidence="2">Uncharacterized protein</fullName>
    </submittedName>
</protein>
<feature type="region of interest" description="Disordered" evidence="1">
    <location>
        <begin position="154"/>
        <end position="196"/>
    </location>
</feature>
<dbReference type="PANTHER" id="PTHR36892:SF1">
    <property type="entry name" value="OS05G0518200 PROTEIN"/>
    <property type="match status" value="1"/>
</dbReference>